<protein>
    <submittedName>
        <fullName evidence="2">Uncharacterized protein</fullName>
    </submittedName>
</protein>
<proteinExistence type="predicted"/>
<gene>
    <name evidence="2" type="ORF">K7X08_014357</name>
</gene>
<organism evidence="2 3">
    <name type="scientific">Anisodus acutangulus</name>
    <dbReference type="NCBI Taxonomy" id="402998"/>
    <lineage>
        <taxon>Eukaryota</taxon>
        <taxon>Viridiplantae</taxon>
        <taxon>Streptophyta</taxon>
        <taxon>Embryophyta</taxon>
        <taxon>Tracheophyta</taxon>
        <taxon>Spermatophyta</taxon>
        <taxon>Magnoliopsida</taxon>
        <taxon>eudicotyledons</taxon>
        <taxon>Gunneridae</taxon>
        <taxon>Pentapetalae</taxon>
        <taxon>asterids</taxon>
        <taxon>lamiids</taxon>
        <taxon>Solanales</taxon>
        <taxon>Solanaceae</taxon>
        <taxon>Solanoideae</taxon>
        <taxon>Hyoscyameae</taxon>
        <taxon>Anisodus</taxon>
    </lineage>
</organism>
<evidence type="ECO:0000256" key="1">
    <source>
        <dbReference type="SAM" id="MobiDB-lite"/>
    </source>
</evidence>
<dbReference type="Proteomes" id="UP001152561">
    <property type="component" value="Unassembled WGS sequence"/>
</dbReference>
<dbReference type="EMBL" id="JAJAGQ010000017">
    <property type="protein sequence ID" value="KAJ8537817.1"/>
    <property type="molecule type" value="Genomic_DNA"/>
</dbReference>
<name>A0A9Q1LIA9_9SOLA</name>
<sequence length="98" mass="10267">MCASRYGPKSGCGFLLENSSVDSFVNSSNTVSVNNRAFKSGPSYGSLFDDSYKFVSVKGGIYGSDAELQDTADSHTSTTKDQGRVGVTVPDGGGNKRP</sequence>
<dbReference type="AlphaFoldDB" id="A0A9Q1LIA9"/>
<evidence type="ECO:0000313" key="2">
    <source>
        <dbReference type="EMBL" id="KAJ8537817.1"/>
    </source>
</evidence>
<keyword evidence="3" id="KW-1185">Reference proteome</keyword>
<comment type="caution">
    <text evidence="2">The sequence shown here is derived from an EMBL/GenBank/DDBJ whole genome shotgun (WGS) entry which is preliminary data.</text>
</comment>
<feature type="region of interest" description="Disordered" evidence="1">
    <location>
        <begin position="69"/>
        <end position="98"/>
    </location>
</feature>
<reference evidence="3" key="1">
    <citation type="journal article" date="2023" name="Proc. Natl. Acad. Sci. U.S.A.">
        <title>Genomic and structural basis for evolution of tropane alkaloid biosynthesis.</title>
        <authorList>
            <person name="Wanga Y.-J."/>
            <person name="Taina T."/>
            <person name="Yua J.-Y."/>
            <person name="Lia J."/>
            <person name="Xua B."/>
            <person name="Chenc J."/>
            <person name="D'Auriad J.C."/>
            <person name="Huanga J.-P."/>
            <person name="Huanga S.-X."/>
        </authorList>
    </citation>
    <scope>NUCLEOTIDE SEQUENCE [LARGE SCALE GENOMIC DNA]</scope>
    <source>
        <strain evidence="3">cv. KIB-2019</strain>
    </source>
</reference>
<accession>A0A9Q1LIA9</accession>
<evidence type="ECO:0000313" key="3">
    <source>
        <dbReference type="Proteomes" id="UP001152561"/>
    </source>
</evidence>